<dbReference type="STRING" id="40998.A0A2P7ZQ20"/>
<dbReference type="EMBL" id="NHZQ01000138">
    <property type="protein sequence ID" value="PSK50302.1"/>
    <property type="molecule type" value="Genomic_DNA"/>
</dbReference>
<evidence type="ECO:0000256" key="1">
    <source>
        <dbReference type="ARBA" id="ARBA00008721"/>
    </source>
</evidence>
<evidence type="ECO:0000259" key="10">
    <source>
        <dbReference type="Pfam" id="PF05572"/>
    </source>
</evidence>
<dbReference type="PANTHER" id="PTHR47466">
    <property type="match status" value="1"/>
</dbReference>
<evidence type="ECO:0000256" key="7">
    <source>
        <dbReference type="ARBA" id="ARBA00023049"/>
    </source>
</evidence>
<name>A0A2P7ZQ20_9PEZI</name>
<accession>A0A2P7ZQ20</accession>
<dbReference type="Pfam" id="PF05572">
    <property type="entry name" value="Peptidase_M43"/>
    <property type="match status" value="1"/>
</dbReference>
<evidence type="ECO:0000256" key="2">
    <source>
        <dbReference type="ARBA" id="ARBA00022670"/>
    </source>
</evidence>
<keyword evidence="4" id="KW-0732">Signal</keyword>
<organism evidence="11 12">
    <name type="scientific">Elsinoe australis</name>
    <dbReference type="NCBI Taxonomy" id="40998"/>
    <lineage>
        <taxon>Eukaryota</taxon>
        <taxon>Fungi</taxon>
        <taxon>Dikarya</taxon>
        <taxon>Ascomycota</taxon>
        <taxon>Pezizomycotina</taxon>
        <taxon>Dothideomycetes</taxon>
        <taxon>Dothideomycetidae</taxon>
        <taxon>Myriangiales</taxon>
        <taxon>Elsinoaceae</taxon>
        <taxon>Elsinoe</taxon>
    </lineage>
</organism>
<dbReference type="InterPro" id="IPR024079">
    <property type="entry name" value="MetalloPept_cat_dom_sf"/>
</dbReference>
<evidence type="ECO:0000256" key="3">
    <source>
        <dbReference type="ARBA" id="ARBA00022723"/>
    </source>
</evidence>
<dbReference type="OrthoDB" id="536211at2759"/>
<reference evidence="11 12" key="1">
    <citation type="submission" date="2017-05" db="EMBL/GenBank/DDBJ databases">
        <title>Draft genome sequence of Elsinoe australis.</title>
        <authorList>
            <person name="Cheng Q."/>
        </authorList>
    </citation>
    <scope>NUCLEOTIDE SEQUENCE [LARGE SCALE GENOMIC DNA]</scope>
    <source>
        <strain evidence="11 12">NL1</strain>
    </source>
</reference>
<keyword evidence="5" id="KW-0378">Hydrolase</keyword>
<dbReference type="InterPro" id="IPR008754">
    <property type="entry name" value="Peptidase_M43"/>
</dbReference>
<dbReference type="GO" id="GO:0006508">
    <property type="term" value="P:proteolysis"/>
    <property type="evidence" value="ECO:0007669"/>
    <property type="project" value="UniProtKB-KW"/>
</dbReference>
<evidence type="ECO:0000256" key="8">
    <source>
        <dbReference type="ARBA" id="ARBA00023157"/>
    </source>
</evidence>
<protein>
    <recommendedName>
        <fullName evidence="10">Peptidase M43 pregnancy-associated plasma-A domain-containing protein</fullName>
    </recommendedName>
</protein>
<evidence type="ECO:0000256" key="6">
    <source>
        <dbReference type="ARBA" id="ARBA00022833"/>
    </source>
</evidence>
<dbReference type="SUPFAM" id="SSF55486">
    <property type="entry name" value="Metalloproteases ('zincins'), catalytic domain"/>
    <property type="match status" value="1"/>
</dbReference>
<keyword evidence="2" id="KW-0645">Protease</keyword>
<proteinExistence type="inferred from homology"/>
<evidence type="ECO:0000313" key="12">
    <source>
        <dbReference type="Proteomes" id="UP000243723"/>
    </source>
</evidence>
<sequence length="262" mass="28965">MALTKKSDGRLFSCSTPPMNSSNPPLPAISATHGVNRAAAQPINIWTAVHVVTTSAKAGKVFQWQVDGQFNVLNDRFAPYGISFLSIGTDFTVNDDWATKNADQTDMRQKLRRGDYRTLNIYYQSDVPGLGGLGYLPQNPTPKDFSFDGVFIASDLLPFGPNPNYNRGIVAFHEIGHWLGLNHVWGDAEGNCNSDGDGVADTPIQSKANFECNTSLDSCPGQPGFDSVKNYMDYSDDLCKTGFTKNQGDRMWLAWNYWRLAF</sequence>
<dbReference type="Gene3D" id="3.40.390.10">
    <property type="entry name" value="Collagenase (Catalytic Domain)"/>
    <property type="match status" value="1"/>
</dbReference>
<keyword evidence="3" id="KW-0479">Metal-binding</keyword>
<feature type="region of interest" description="Disordered" evidence="9">
    <location>
        <begin position="1"/>
        <end position="23"/>
    </location>
</feature>
<dbReference type="CDD" id="cd04275">
    <property type="entry name" value="ZnMc_pappalysin_like"/>
    <property type="match status" value="1"/>
</dbReference>
<comment type="similarity">
    <text evidence="1">Belongs to the peptidase M43B family.</text>
</comment>
<keyword evidence="8" id="KW-1015">Disulfide bond</keyword>
<dbReference type="Proteomes" id="UP000243723">
    <property type="component" value="Unassembled WGS sequence"/>
</dbReference>
<evidence type="ECO:0000256" key="9">
    <source>
        <dbReference type="SAM" id="MobiDB-lite"/>
    </source>
</evidence>
<keyword evidence="12" id="KW-1185">Reference proteome</keyword>
<dbReference type="PANTHER" id="PTHR47466:SF1">
    <property type="entry name" value="METALLOPROTEASE MEP1 (AFU_ORTHOLOGUE AFUA_1G07730)-RELATED"/>
    <property type="match status" value="1"/>
</dbReference>
<gene>
    <name evidence="11" type="ORF">B9Z65_246</name>
</gene>
<feature type="domain" description="Peptidase M43 pregnancy-associated plasma-A" evidence="10">
    <location>
        <begin position="131"/>
        <end position="251"/>
    </location>
</feature>
<dbReference type="GO" id="GO:0008237">
    <property type="term" value="F:metallopeptidase activity"/>
    <property type="evidence" value="ECO:0007669"/>
    <property type="project" value="UniProtKB-KW"/>
</dbReference>
<dbReference type="AlphaFoldDB" id="A0A2P7ZQ20"/>
<keyword evidence="6" id="KW-0862">Zinc</keyword>
<evidence type="ECO:0000256" key="4">
    <source>
        <dbReference type="ARBA" id="ARBA00022729"/>
    </source>
</evidence>
<evidence type="ECO:0000256" key="5">
    <source>
        <dbReference type="ARBA" id="ARBA00022801"/>
    </source>
</evidence>
<dbReference type="GO" id="GO:0046872">
    <property type="term" value="F:metal ion binding"/>
    <property type="evidence" value="ECO:0007669"/>
    <property type="project" value="UniProtKB-KW"/>
</dbReference>
<comment type="caution">
    <text evidence="11">The sequence shown here is derived from an EMBL/GenBank/DDBJ whole genome shotgun (WGS) entry which is preliminary data.</text>
</comment>
<feature type="compositionally biased region" description="Polar residues" evidence="9">
    <location>
        <begin position="13"/>
        <end position="23"/>
    </location>
</feature>
<evidence type="ECO:0000313" key="11">
    <source>
        <dbReference type="EMBL" id="PSK50302.1"/>
    </source>
</evidence>
<keyword evidence="7" id="KW-0482">Metalloprotease</keyword>